<feature type="domain" description="Glycosyltransferase 2-like" evidence="1">
    <location>
        <begin position="106"/>
        <end position="166"/>
    </location>
</feature>
<dbReference type="Proteomes" id="UP000244649">
    <property type="component" value="Unassembled WGS sequence"/>
</dbReference>
<proteinExistence type="predicted"/>
<reference evidence="2 3" key="1">
    <citation type="submission" date="2018-04" db="EMBL/GenBank/DDBJ databases">
        <authorList>
            <person name="Go L.Y."/>
            <person name="Mitchell J.A."/>
        </authorList>
    </citation>
    <scope>NUCLEOTIDE SEQUENCE [LARGE SCALE GENOMIC DNA]</scope>
    <source>
        <strain evidence="2 3">TPD7010</strain>
    </source>
</reference>
<gene>
    <name evidence="2" type="ORF">DC432_00450</name>
</gene>
<dbReference type="Gene3D" id="3.90.550.10">
    <property type="entry name" value="Spore Coat Polysaccharide Biosynthesis Protein SpsA, Chain A"/>
    <property type="match status" value="1"/>
</dbReference>
<dbReference type="AlphaFoldDB" id="A0A2T7WXN3"/>
<protein>
    <recommendedName>
        <fullName evidence="1">Glycosyltransferase 2-like domain-containing protein</fullName>
    </recommendedName>
</protein>
<comment type="caution">
    <text evidence="2">The sequence shown here is derived from an EMBL/GenBank/DDBJ whole genome shotgun (WGS) entry which is preliminary data.</text>
</comment>
<accession>A0A2T7WXN3</accession>
<dbReference type="InterPro" id="IPR029044">
    <property type="entry name" value="Nucleotide-diphossugar_trans"/>
</dbReference>
<evidence type="ECO:0000313" key="3">
    <source>
        <dbReference type="Proteomes" id="UP000244649"/>
    </source>
</evidence>
<dbReference type="EMBL" id="QDFT01000001">
    <property type="protein sequence ID" value="PVE79759.1"/>
    <property type="molecule type" value="Genomic_DNA"/>
</dbReference>
<sequence>MTDPVTGPTPGSLEWAVADLAARMQRLEDAVNESAAVQLGFRDETREWWRETDGLLRHLELRSQAQIESARRERDGIEDLRAALDGFRMSPGYDALWDETEPLVTVRIASYNRTRELVEVALASVLQQTYQRLEIVVVNDGPNPATRAALEGLGDPRVRYFELPERAAYPAHPHLRWMVAGSPAMNEAARRAEGAWIAPLDDDDEFAADHIERLLELARAERAELVYGALIQRDRTEGVDRVIFSDPPAAGGFSFQSTLYLSGLRFFEYDTESWRVDEPGDWNLARRMVAAGVRMSSTRDVHAFMNMVRFDKRDDA</sequence>
<dbReference type="PANTHER" id="PTHR43685">
    <property type="entry name" value="GLYCOSYLTRANSFERASE"/>
    <property type="match status" value="1"/>
</dbReference>
<dbReference type="CDD" id="cd00761">
    <property type="entry name" value="Glyco_tranf_GTA_type"/>
    <property type="match status" value="1"/>
</dbReference>
<evidence type="ECO:0000313" key="2">
    <source>
        <dbReference type="EMBL" id="PVE79759.1"/>
    </source>
</evidence>
<organism evidence="2 3">
    <name type="scientific">Microbacterium testaceum</name>
    <name type="common">Aureobacterium testaceum</name>
    <name type="synonym">Brevibacterium testaceum</name>
    <dbReference type="NCBI Taxonomy" id="2033"/>
    <lineage>
        <taxon>Bacteria</taxon>
        <taxon>Bacillati</taxon>
        <taxon>Actinomycetota</taxon>
        <taxon>Actinomycetes</taxon>
        <taxon>Micrococcales</taxon>
        <taxon>Microbacteriaceae</taxon>
        <taxon>Microbacterium</taxon>
    </lineage>
</organism>
<dbReference type="PANTHER" id="PTHR43685:SF2">
    <property type="entry name" value="GLYCOSYLTRANSFERASE 2-LIKE DOMAIN-CONTAINING PROTEIN"/>
    <property type="match status" value="1"/>
</dbReference>
<dbReference type="InterPro" id="IPR001173">
    <property type="entry name" value="Glyco_trans_2-like"/>
</dbReference>
<name>A0A2T7WXN3_MICTE</name>
<dbReference type="Pfam" id="PF00535">
    <property type="entry name" value="Glycos_transf_2"/>
    <property type="match status" value="2"/>
</dbReference>
<evidence type="ECO:0000259" key="1">
    <source>
        <dbReference type="Pfam" id="PF00535"/>
    </source>
</evidence>
<dbReference type="RefSeq" id="WP_116536207.1">
    <property type="nucleotide sequence ID" value="NZ_QDFT01000001.1"/>
</dbReference>
<dbReference type="SUPFAM" id="SSF53448">
    <property type="entry name" value="Nucleotide-diphospho-sugar transferases"/>
    <property type="match status" value="1"/>
</dbReference>
<feature type="domain" description="Glycosyltransferase 2-like" evidence="1">
    <location>
        <begin position="182"/>
        <end position="238"/>
    </location>
</feature>
<dbReference type="InterPro" id="IPR050834">
    <property type="entry name" value="Glycosyltransf_2"/>
</dbReference>